<evidence type="ECO:0000256" key="5">
    <source>
        <dbReference type="SAM" id="MobiDB-lite"/>
    </source>
</evidence>
<comment type="caution">
    <text evidence="8">The sequence shown here is derived from an EMBL/GenBank/DDBJ whole genome shotgun (WGS) entry which is preliminary data.</text>
</comment>
<protein>
    <submittedName>
        <fullName evidence="8">OmpA family protein</fullName>
    </submittedName>
</protein>
<dbReference type="InterPro" id="IPR050330">
    <property type="entry name" value="Bact_OuterMem_StrucFunc"/>
</dbReference>
<proteinExistence type="predicted"/>
<dbReference type="InterPro" id="IPR006665">
    <property type="entry name" value="OmpA-like"/>
</dbReference>
<evidence type="ECO:0000313" key="9">
    <source>
        <dbReference type="Proteomes" id="UP000305848"/>
    </source>
</evidence>
<dbReference type="AlphaFoldDB" id="A0A4U3KZW4"/>
<evidence type="ECO:0000259" key="7">
    <source>
        <dbReference type="PROSITE" id="PS51123"/>
    </source>
</evidence>
<comment type="subcellular location">
    <subcellularLocation>
        <location evidence="1">Cell outer membrane</location>
    </subcellularLocation>
</comment>
<keyword evidence="3" id="KW-0998">Cell outer membrane</keyword>
<evidence type="ECO:0000313" key="8">
    <source>
        <dbReference type="EMBL" id="TKK68225.1"/>
    </source>
</evidence>
<sequence length="440" mass="48969">MKKIFFAAILMTLPFAMQAQLGKSLLNKAKSKAQQRADAKVDQAMDKTLDAAENSVKKGKNNTNTNDAVPAAEDNNTTATASDAPKEEKPAGIKAYSKFDFVPGDKVLYAEDFNQDAIGELPLTWNSSGKGEIMTIEGVTGKWVRGYQNNTLLSGNKSKFGDNYTVEFDLIYYFNPKETGYVMPNIEFGLFSSRGEDNGDNRFLREYDDYNDVEVKIHPNREGIASVESNLDHARTFGSDNVEVPGFMKAINKPLHYAIQVQKTRFRIWVNETKIFDIPRGVNTKDTLNQLFFKMEGSNYKDDEIGYYLTNIKVATGVPDTRHKLIEEGKFSTTGILFDFQSATIKPESYGVIKDIASVLKENPTVKVKIVGHTSSDGDLNANMELSKQRAAAVKDMMIKEFGIDAAHLETEGKGPTQPVADNKTAEGKAQNRRVEFIKL</sequence>
<evidence type="ECO:0000256" key="6">
    <source>
        <dbReference type="SAM" id="SignalP"/>
    </source>
</evidence>
<keyword evidence="2 4" id="KW-0472">Membrane</keyword>
<evidence type="ECO:0000256" key="2">
    <source>
        <dbReference type="ARBA" id="ARBA00023136"/>
    </source>
</evidence>
<dbReference type="PANTHER" id="PTHR30329">
    <property type="entry name" value="STATOR ELEMENT OF FLAGELLAR MOTOR COMPLEX"/>
    <property type="match status" value="1"/>
</dbReference>
<dbReference type="PANTHER" id="PTHR30329:SF21">
    <property type="entry name" value="LIPOPROTEIN YIAD-RELATED"/>
    <property type="match status" value="1"/>
</dbReference>
<dbReference type="PROSITE" id="PS51123">
    <property type="entry name" value="OMPA_2"/>
    <property type="match status" value="1"/>
</dbReference>
<reference evidence="8 9" key="1">
    <citation type="submission" date="2019-05" db="EMBL/GenBank/DDBJ databases">
        <title>Panacibacter sp. strain 17mud1-8 Genome sequencing and assembly.</title>
        <authorList>
            <person name="Chhetri G."/>
        </authorList>
    </citation>
    <scope>NUCLEOTIDE SEQUENCE [LARGE SCALE GENOMIC DNA]</scope>
    <source>
        <strain evidence="8 9">17mud1-8</strain>
    </source>
</reference>
<dbReference type="InterPro" id="IPR006664">
    <property type="entry name" value="OMP_bac"/>
</dbReference>
<dbReference type="CDD" id="cd07185">
    <property type="entry name" value="OmpA_C-like"/>
    <property type="match status" value="1"/>
</dbReference>
<feature type="region of interest" description="Disordered" evidence="5">
    <location>
        <begin position="52"/>
        <end position="89"/>
    </location>
</feature>
<feature type="chain" id="PRO_5020864657" evidence="6">
    <location>
        <begin position="20"/>
        <end position="440"/>
    </location>
</feature>
<feature type="signal peptide" evidence="6">
    <location>
        <begin position="1"/>
        <end position="19"/>
    </location>
</feature>
<dbReference type="Gene3D" id="3.30.1330.60">
    <property type="entry name" value="OmpA-like domain"/>
    <property type="match status" value="1"/>
</dbReference>
<keyword evidence="9" id="KW-1185">Reference proteome</keyword>
<dbReference type="Proteomes" id="UP000305848">
    <property type="component" value="Unassembled WGS sequence"/>
</dbReference>
<dbReference type="SUPFAM" id="SSF103088">
    <property type="entry name" value="OmpA-like"/>
    <property type="match status" value="1"/>
</dbReference>
<organism evidence="8 9">
    <name type="scientific">Ilyomonas limi</name>
    <dbReference type="NCBI Taxonomy" id="2575867"/>
    <lineage>
        <taxon>Bacteria</taxon>
        <taxon>Pseudomonadati</taxon>
        <taxon>Bacteroidota</taxon>
        <taxon>Chitinophagia</taxon>
        <taxon>Chitinophagales</taxon>
        <taxon>Chitinophagaceae</taxon>
        <taxon>Ilyomonas</taxon>
    </lineage>
</organism>
<name>A0A4U3KZW4_9BACT</name>
<evidence type="ECO:0000256" key="4">
    <source>
        <dbReference type="PROSITE-ProRule" id="PRU00473"/>
    </source>
</evidence>
<dbReference type="InterPro" id="IPR036737">
    <property type="entry name" value="OmpA-like_sf"/>
</dbReference>
<accession>A0A4U3KZW4</accession>
<keyword evidence="6" id="KW-0732">Signal</keyword>
<evidence type="ECO:0000256" key="1">
    <source>
        <dbReference type="ARBA" id="ARBA00004442"/>
    </source>
</evidence>
<evidence type="ECO:0000256" key="3">
    <source>
        <dbReference type="ARBA" id="ARBA00023237"/>
    </source>
</evidence>
<dbReference type="OrthoDB" id="9800869at2"/>
<gene>
    <name evidence="8" type="ORF">FC093_11360</name>
</gene>
<dbReference type="EMBL" id="SZQL01000008">
    <property type="protein sequence ID" value="TKK68225.1"/>
    <property type="molecule type" value="Genomic_DNA"/>
</dbReference>
<dbReference type="PRINTS" id="PR01021">
    <property type="entry name" value="OMPADOMAIN"/>
</dbReference>
<dbReference type="GO" id="GO:0009279">
    <property type="term" value="C:cell outer membrane"/>
    <property type="evidence" value="ECO:0007669"/>
    <property type="project" value="UniProtKB-SubCell"/>
</dbReference>
<feature type="domain" description="OmpA-like" evidence="7">
    <location>
        <begin position="325"/>
        <end position="440"/>
    </location>
</feature>
<dbReference type="Pfam" id="PF00691">
    <property type="entry name" value="OmpA"/>
    <property type="match status" value="1"/>
</dbReference>
<dbReference type="RefSeq" id="WP_137261905.1">
    <property type="nucleotide sequence ID" value="NZ_SZQL01000008.1"/>
</dbReference>